<dbReference type="SUPFAM" id="SSF52540">
    <property type="entry name" value="P-loop containing nucleoside triphosphate hydrolases"/>
    <property type="match status" value="1"/>
</dbReference>
<dbReference type="InterPro" id="IPR027417">
    <property type="entry name" value="P-loop_NTPase"/>
</dbReference>
<gene>
    <name evidence="1" type="ORF">MPUS1402_LOCUS2647</name>
</gene>
<dbReference type="PANTHER" id="PTHR36451:SF1">
    <property type="entry name" value="OMEGA-HYDROXY-BETA-DIHYDROMENAQUINONE-9 SULFOTRANSFERASE STF3"/>
    <property type="match status" value="1"/>
</dbReference>
<sequence>MSSPVVIPHRPRHFFSMKNHPLSGVTTPQWIRLMRDHGSHVEIATYFPRLIFLTIMSLVNTIGAIADSVLYGRAIASQELNDEPVFILGHPRTGTTHLHNLLSRDPSFAFATTFSVGFPSGFLSCRWLAPFMGAIMDDTRPMDNMALSHDTPQEDEVATNQLSGGASPYMPLMFPKREALFRRWYSMRDGASSAEIARWKESFLYFLRKTQYAAGGKRKRLLLKSPVHTARVDILREMFPKAQFVFIHRNPYEVFQSAVHMADAYYWQCYFQVPSAEDVQEFILYQGEYLHDAYERDIRKVKKGNKHEVRFDELNKDPLGTLRALYDALGWSANFASIRPAIESYAGSLRDFKMNAHARLSEEAKEVVRARWGNWFKDLGYDE</sequence>
<proteinExistence type="predicted"/>
<dbReference type="Pfam" id="PF13469">
    <property type="entry name" value="Sulfotransfer_3"/>
    <property type="match status" value="1"/>
</dbReference>
<dbReference type="Gene3D" id="3.40.50.300">
    <property type="entry name" value="P-loop containing nucleotide triphosphate hydrolases"/>
    <property type="match status" value="1"/>
</dbReference>
<dbReference type="AlphaFoldDB" id="A0A7R9TCE6"/>
<dbReference type="InterPro" id="IPR052736">
    <property type="entry name" value="Stf3_sulfotransferase"/>
</dbReference>
<reference evidence="1" key="1">
    <citation type="submission" date="2021-01" db="EMBL/GenBank/DDBJ databases">
        <authorList>
            <person name="Corre E."/>
            <person name="Pelletier E."/>
            <person name="Niang G."/>
            <person name="Scheremetjew M."/>
            <person name="Finn R."/>
            <person name="Kale V."/>
            <person name="Holt S."/>
            <person name="Cochrane G."/>
            <person name="Meng A."/>
            <person name="Brown T."/>
            <person name="Cohen L."/>
        </authorList>
    </citation>
    <scope>NUCLEOTIDE SEQUENCE</scope>
    <source>
        <strain evidence="1">RCC1614</strain>
    </source>
</reference>
<dbReference type="PANTHER" id="PTHR36451">
    <property type="entry name" value="PAPS-DEPENDENT SULFOTRANSFERASE STF3"/>
    <property type="match status" value="1"/>
</dbReference>
<evidence type="ECO:0008006" key="2">
    <source>
        <dbReference type="Google" id="ProtNLM"/>
    </source>
</evidence>
<protein>
    <recommendedName>
        <fullName evidence="2">Sulfotransferase</fullName>
    </recommendedName>
</protein>
<organism evidence="1">
    <name type="scientific">Micromonas pusilla</name>
    <name type="common">Picoplanktonic green alga</name>
    <name type="synonym">Chromulina pusilla</name>
    <dbReference type="NCBI Taxonomy" id="38833"/>
    <lineage>
        <taxon>Eukaryota</taxon>
        <taxon>Viridiplantae</taxon>
        <taxon>Chlorophyta</taxon>
        <taxon>Mamiellophyceae</taxon>
        <taxon>Mamiellales</taxon>
        <taxon>Mamiellaceae</taxon>
        <taxon>Micromonas</taxon>
    </lineage>
</organism>
<name>A0A7R9TCE6_MICPS</name>
<evidence type="ECO:0000313" key="1">
    <source>
        <dbReference type="EMBL" id="CAD8231181.1"/>
    </source>
</evidence>
<accession>A0A7R9TCE6</accession>
<dbReference type="EMBL" id="HBDY01003514">
    <property type="protein sequence ID" value="CAD8231181.1"/>
    <property type="molecule type" value="Transcribed_RNA"/>
</dbReference>